<dbReference type="SUPFAM" id="SSF143870">
    <property type="entry name" value="PF0523-like"/>
    <property type="match status" value="1"/>
</dbReference>
<proteinExistence type="inferred from homology"/>
<dbReference type="NCBIfam" id="NF011465">
    <property type="entry name" value="PRK14886.1-1"/>
    <property type="match status" value="1"/>
</dbReference>
<name>A0ABD5USR2_9EURY</name>
<feature type="region of interest" description="Disordered" evidence="2">
    <location>
        <begin position="158"/>
        <end position="179"/>
    </location>
</feature>
<evidence type="ECO:0000313" key="4">
    <source>
        <dbReference type="Proteomes" id="UP001596296"/>
    </source>
</evidence>
<dbReference type="AlphaFoldDB" id="A0ABD5USR2"/>
<feature type="region of interest" description="Disordered" evidence="2">
    <location>
        <begin position="1"/>
        <end position="23"/>
    </location>
</feature>
<organism evidence="3 4">
    <name type="scientific">Halopenitus salinus</name>
    <dbReference type="NCBI Taxonomy" id="1198295"/>
    <lineage>
        <taxon>Archaea</taxon>
        <taxon>Methanobacteriati</taxon>
        <taxon>Methanobacteriota</taxon>
        <taxon>Stenosarchaea group</taxon>
        <taxon>Halobacteria</taxon>
        <taxon>Halobacteriales</taxon>
        <taxon>Haloferacaceae</taxon>
        <taxon>Halopenitus</taxon>
    </lineage>
</organism>
<comment type="caution">
    <text evidence="3">The sequence shown here is derived from an EMBL/GenBank/DDBJ whole genome shotgun (WGS) entry which is preliminary data.</text>
</comment>
<dbReference type="Proteomes" id="UP001596296">
    <property type="component" value="Unassembled WGS sequence"/>
</dbReference>
<sequence>MTGSNEKGSTEEGSTEGEACDACPNPRFLVGTTSIDDLDAFLGRVRSIRRETGAVVQVVDARYVVSTTQLERAVARAERAFERGEEVARDHAVETLLYAAGRRQIDDALEMGVDEGETPAIGIAYASSEERNEGSSAADGVDVEVALDRLADLFADGAALDPDDSAAPTGSRERVAERTDEDRVRAFYDVSDRELAATDGTLADVIEERVALLDVEK</sequence>
<dbReference type="InterPro" id="IPR036504">
    <property type="entry name" value="CGI121/TPRKB_sf"/>
</dbReference>
<dbReference type="RefSeq" id="WP_379742588.1">
    <property type="nucleotide sequence ID" value="NZ_JBHSVN010000001.1"/>
</dbReference>
<keyword evidence="4" id="KW-1185">Reference proteome</keyword>
<dbReference type="EMBL" id="JBHSXL010000006">
    <property type="protein sequence ID" value="MFC6892426.1"/>
    <property type="molecule type" value="Genomic_DNA"/>
</dbReference>
<gene>
    <name evidence="3" type="primary">cgi121</name>
    <name evidence="3" type="ORF">ACFQE9_07360</name>
</gene>
<evidence type="ECO:0000256" key="2">
    <source>
        <dbReference type="SAM" id="MobiDB-lite"/>
    </source>
</evidence>
<evidence type="ECO:0000256" key="1">
    <source>
        <dbReference type="ARBA" id="ARBA00005546"/>
    </source>
</evidence>
<dbReference type="Pfam" id="PF08617">
    <property type="entry name" value="CGI-121"/>
    <property type="match status" value="1"/>
</dbReference>
<protein>
    <submittedName>
        <fullName evidence="3">KEOPS complex subunit Cgi121</fullName>
    </submittedName>
</protein>
<reference evidence="3 4" key="1">
    <citation type="journal article" date="2019" name="Int. J. Syst. Evol. Microbiol.">
        <title>The Global Catalogue of Microorganisms (GCM) 10K type strain sequencing project: providing services to taxonomists for standard genome sequencing and annotation.</title>
        <authorList>
            <consortium name="The Broad Institute Genomics Platform"/>
            <consortium name="The Broad Institute Genome Sequencing Center for Infectious Disease"/>
            <person name="Wu L."/>
            <person name="Ma J."/>
        </authorList>
    </citation>
    <scope>NUCLEOTIDE SEQUENCE [LARGE SCALE GENOMIC DNA]</scope>
    <source>
        <strain evidence="3 4">SKJ47</strain>
    </source>
</reference>
<dbReference type="Gene3D" id="3.30.2380.10">
    <property type="entry name" value="CGI121/TPRKB"/>
    <property type="match status" value="1"/>
</dbReference>
<evidence type="ECO:0000313" key="3">
    <source>
        <dbReference type="EMBL" id="MFC6892426.1"/>
    </source>
</evidence>
<comment type="similarity">
    <text evidence="1">Belongs to the CGI121/TPRKB family.</text>
</comment>
<accession>A0ABD5USR2</accession>
<dbReference type="InterPro" id="IPR013926">
    <property type="entry name" value="CGI121/TPRKB"/>
</dbReference>